<accession>A0A7J6UYP6</accession>
<dbReference type="PANTHER" id="PTHR15496">
    <property type="entry name" value="GENERAL TRANSCRIPTION FACTOR 3C POLYPEPTIDE 4 FAMILY"/>
    <property type="match status" value="1"/>
</dbReference>
<feature type="non-terminal residue" evidence="1">
    <location>
        <position position="1"/>
    </location>
</feature>
<proteinExistence type="predicted"/>
<gene>
    <name evidence="1" type="ORF">FRX31_032666</name>
</gene>
<dbReference type="Proteomes" id="UP000554482">
    <property type="component" value="Unassembled WGS sequence"/>
</dbReference>
<protein>
    <submittedName>
        <fullName evidence="1">Transducin/WD40 repeat-like superfamily protein</fullName>
    </submittedName>
</protein>
<dbReference type="InterPro" id="IPR036322">
    <property type="entry name" value="WD40_repeat_dom_sf"/>
</dbReference>
<name>A0A7J6UYP6_THATH</name>
<evidence type="ECO:0000313" key="2">
    <source>
        <dbReference type="Proteomes" id="UP000554482"/>
    </source>
</evidence>
<dbReference type="GO" id="GO:0000127">
    <property type="term" value="C:transcription factor TFIIIC complex"/>
    <property type="evidence" value="ECO:0007669"/>
    <property type="project" value="InterPro"/>
</dbReference>
<keyword evidence="2" id="KW-1185">Reference proteome</keyword>
<dbReference type="Gene3D" id="2.130.10.10">
    <property type="entry name" value="YVTN repeat-like/Quinoprotein amine dehydrogenase"/>
    <property type="match status" value="1"/>
</dbReference>
<sequence length="104" mass="11078">VKVWLVDTERFLNSSESNSSSICLLKEVTSASSAPVSVLSLTASAESSEKMLLAVGRGSGSLEVWMCDISSSKFQISGSYDAHVQVVTGLTWAFSGRCLYSCSQ</sequence>
<dbReference type="SUPFAM" id="SSF50978">
    <property type="entry name" value="WD40 repeat-like"/>
    <property type="match status" value="1"/>
</dbReference>
<evidence type="ECO:0000313" key="1">
    <source>
        <dbReference type="EMBL" id="KAF5177747.1"/>
    </source>
</evidence>
<dbReference type="GO" id="GO:0006384">
    <property type="term" value="P:transcription initiation at RNA polymerase III promoter"/>
    <property type="evidence" value="ECO:0007669"/>
    <property type="project" value="InterPro"/>
</dbReference>
<reference evidence="1 2" key="1">
    <citation type="submission" date="2020-06" db="EMBL/GenBank/DDBJ databases">
        <title>Transcriptomic and genomic resources for Thalictrum thalictroides and T. hernandezii: Facilitating candidate gene discovery in an emerging model plant lineage.</title>
        <authorList>
            <person name="Arias T."/>
            <person name="Riano-Pachon D.M."/>
            <person name="Di Stilio V.S."/>
        </authorList>
    </citation>
    <scope>NUCLEOTIDE SEQUENCE [LARGE SCALE GENOMIC DNA]</scope>
    <source>
        <strain evidence="2">cv. WT478/WT964</strain>
        <tissue evidence="1">Leaves</tissue>
    </source>
</reference>
<feature type="non-terminal residue" evidence="1">
    <location>
        <position position="104"/>
    </location>
</feature>
<dbReference type="InterPro" id="IPR015943">
    <property type="entry name" value="WD40/YVTN_repeat-like_dom_sf"/>
</dbReference>
<dbReference type="GO" id="GO:0004402">
    <property type="term" value="F:histone acetyltransferase activity"/>
    <property type="evidence" value="ECO:0007669"/>
    <property type="project" value="InterPro"/>
</dbReference>
<organism evidence="1 2">
    <name type="scientific">Thalictrum thalictroides</name>
    <name type="common">Rue-anemone</name>
    <name type="synonym">Anemone thalictroides</name>
    <dbReference type="NCBI Taxonomy" id="46969"/>
    <lineage>
        <taxon>Eukaryota</taxon>
        <taxon>Viridiplantae</taxon>
        <taxon>Streptophyta</taxon>
        <taxon>Embryophyta</taxon>
        <taxon>Tracheophyta</taxon>
        <taxon>Spermatophyta</taxon>
        <taxon>Magnoliopsida</taxon>
        <taxon>Ranunculales</taxon>
        <taxon>Ranunculaceae</taxon>
        <taxon>Thalictroideae</taxon>
        <taxon>Thalictrum</taxon>
    </lineage>
</organism>
<dbReference type="AlphaFoldDB" id="A0A7J6UYP6"/>
<dbReference type="PANTHER" id="PTHR15496:SF2">
    <property type="entry name" value="GENERAL TRANSCRIPTION FACTOR 3C POLYPEPTIDE 4"/>
    <property type="match status" value="1"/>
</dbReference>
<comment type="caution">
    <text evidence="1">The sequence shown here is derived from an EMBL/GenBank/DDBJ whole genome shotgun (WGS) entry which is preliminary data.</text>
</comment>
<dbReference type="EMBL" id="JABWDY010040974">
    <property type="protein sequence ID" value="KAF5177747.1"/>
    <property type="molecule type" value="Genomic_DNA"/>
</dbReference>
<dbReference type="InterPro" id="IPR044230">
    <property type="entry name" value="GTF3C4"/>
</dbReference>
<dbReference type="OrthoDB" id="6021743at2759"/>